<sequence length="401" mass="46141">MSCTVKAETENLAYHFDKAGISEQVLTNYLKRAVTMSEFLTVNPFCNDGLQSDKSDDIRLIKNIDAKFIGRAIYRWGDEHAFNSPEFLGQAARLIKDVHRNDSEVIFQAAIFENVTHEVDQINIPNWVFIALNMPVEKRNFSYASMLNLKGKYVDHWEKGHSVPDITRYETQLWFTFLAGSYINIGCEALHLGQINLIGMEDAGLKFWVAWCGSIRKYAKKHARRNWVLLDAHSTEGGTLIDDKSLLDFNSYPLRIKEDINSPMQGVLEKGYLDSFYGRSKACETPTGWKCKALPYLVELDNFGVSAKPGIANLSSHYIWGYDEITWFYIQKEDYRKAWLKYANNWIQENDIAGHLQMPVTRIITLDNHIPVFKNFGNNKSSKCPDGMNLEETIKSIWYKQ</sequence>
<accession>A0A4U1BUR5</accession>
<evidence type="ECO:0000313" key="1">
    <source>
        <dbReference type="EMBL" id="TKB96398.1"/>
    </source>
</evidence>
<reference evidence="1 2" key="1">
    <citation type="submission" date="2019-04" db="EMBL/GenBank/DDBJ databases">
        <title>Pedobacter sp. AR-3-17 sp. nov., isolated from Arctic soil.</title>
        <authorList>
            <person name="Dahal R.H."/>
            <person name="Kim D.-U."/>
        </authorList>
    </citation>
    <scope>NUCLEOTIDE SEQUENCE [LARGE SCALE GENOMIC DNA]</scope>
    <source>
        <strain evidence="1 2">AR-3-17</strain>
    </source>
</reference>
<gene>
    <name evidence="1" type="ORF">FA046_14465</name>
</gene>
<proteinExistence type="predicted"/>
<name>A0A4U1BUR5_9SPHI</name>
<keyword evidence="2" id="KW-1185">Reference proteome</keyword>
<dbReference type="OrthoDB" id="242612at2"/>
<evidence type="ECO:0000313" key="2">
    <source>
        <dbReference type="Proteomes" id="UP000308181"/>
    </source>
</evidence>
<comment type="caution">
    <text evidence="1">The sequence shown here is derived from an EMBL/GenBank/DDBJ whole genome shotgun (WGS) entry which is preliminary data.</text>
</comment>
<dbReference type="EMBL" id="SWBP01000005">
    <property type="protein sequence ID" value="TKB96398.1"/>
    <property type="molecule type" value="Genomic_DNA"/>
</dbReference>
<dbReference type="AlphaFoldDB" id="A0A4U1BUR5"/>
<dbReference type="Proteomes" id="UP000308181">
    <property type="component" value="Unassembled WGS sequence"/>
</dbReference>
<organism evidence="1 2">
    <name type="scientific">Pedobacter cryophilus</name>
    <dbReference type="NCBI Taxonomy" id="2571271"/>
    <lineage>
        <taxon>Bacteria</taxon>
        <taxon>Pseudomonadati</taxon>
        <taxon>Bacteroidota</taxon>
        <taxon>Sphingobacteriia</taxon>
        <taxon>Sphingobacteriales</taxon>
        <taxon>Sphingobacteriaceae</taxon>
        <taxon>Pedobacter</taxon>
    </lineage>
</organism>
<protein>
    <submittedName>
        <fullName evidence="1">Uncharacterized protein</fullName>
    </submittedName>
</protein>